<protein>
    <submittedName>
        <fullName evidence="1">Uncharacterized protein</fullName>
    </submittedName>
</protein>
<accession>A0A2N6V8W3</accession>
<dbReference type="RefSeq" id="WP_004986177.1">
    <property type="nucleotide sequence ID" value="NZ_AP018824.1"/>
</dbReference>
<organism evidence="1 3">
    <name type="scientific">Acinetobacter ursingii</name>
    <dbReference type="NCBI Taxonomy" id="108980"/>
    <lineage>
        <taxon>Bacteria</taxon>
        <taxon>Pseudomonadati</taxon>
        <taxon>Pseudomonadota</taxon>
        <taxon>Gammaproteobacteria</taxon>
        <taxon>Moraxellales</taxon>
        <taxon>Moraxellaceae</taxon>
        <taxon>Acinetobacter</taxon>
    </lineage>
</organism>
<sequence>MGFDQQHLNWLITFLFDTDPSAIEEEQYLLAHYYLDKLDVVENYQLSSMVMSRLPYRAKLFFFGESYIGRQQMIREVIDVRGNYHIH</sequence>
<dbReference type="AlphaFoldDB" id="A0A2N6V8W3"/>
<gene>
    <name evidence="2" type="ORF">LSO58_00065</name>
    <name evidence="1" type="ORF">LSO60_00065</name>
</gene>
<dbReference type="Proteomes" id="UP001164064">
    <property type="component" value="Chromosome"/>
</dbReference>
<name>A0A2N6V8W3_9GAMM</name>
<evidence type="ECO:0000313" key="3">
    <source>
        <dbReference type="Proteomes" id="UP001164064"/>
    </source>
</evidence>
<dbReference type="EMBL" id="CP089044">
    <property type="protein sequence ID" value="UYF75371.1"/>
    <property type="molecule type" value="Genomic_DNA"/>
</dbReference>
<proteinExistence type="predicted"/>
<evidence type="ECO:0000313" key="2">
    <source>
        <dbReference type="EMBL" id="UYF75371.1"/>
    </source>
</evidence>
<evidence type="ECO:0000313" key="1">
    <source>
        <dbReference type="EMBL" id="UYF71740.1"/>
    </source>
</evidence>
<reference evidence="1" key="1">
    <citation type="journal article" date="2022" name="J Glob Antimicrob Resist">
        <title>Comparative analysis of IMP-4- and OXA-58-containing plasmids of three carbapenemase-producing Acinetobacter ursingii strains in the Netherlands.</title>
        <authorList>
            <person name="Hendrickx A.P.A."/>
            <person name="Schade R.P."/>
            <person name="Landman F."/>
            <person name="Bosch T."/>
            <person name="Schouls L.M."/>
            <person name="van Dijk K."/>
        </authorList>
    </citation>
    <scope>NUCLEOTIDE SEQUENCE</scope>
    <source>
        <strain evidence="1">RIVM_C010559</strain>
        <strain evidence="2">RIVM_C010761</strain>
    </source>
</reference>
<dbReference type="EMBL" id="CP089051">
    <property type="protein sequence ID" value="UYF71740.1"/>
    <property type="molecule type" value="Genomic_DNA"/>
</dbReference>
<dbReference type="Proteomes" id="UP001164081">
    <property type="component" value="Chromosome"/>
</dbReference>